<evidence type="ECO:0008006" key="7">
    <source>
        <dbReference type="Google" id="ProtNLM"/>
    </source>
</evidence>
<evidence type="ECO:0000256" key="2">
    <source>
        <dbReference type="ARBA" id="ARBA00006936"/>
    </source>
</evidence>
<keyword evidence="6" id="KW-1185">Reference proteome</keyword>
<dbReference type="SUPFAM" id="SSF52518">
    <property type="entry name" value="Thiamin diphosphate-binding fold (THDP-binding)"/>
    <property type="match status" value="1"/>
</dbReference>
<dbReference type="GO" id="GO:0030976">
    <property type="term" value="F:thiamine pyrophosphate binding"/>
    <property type="evidence" value="ECO:0007669"/>
    <property type="project" value="InterPro"/>
</dbReference>
<dbReference type="EMBL" id="CAACVG010011469">
    <property type="protein sequence ID" value="VEN58148.1"/>
    <property type="molecule type" value="Genomic_DNA"/>
</dbReference>
<evidence type="ECO:0000313" key="5">
    <source>
        <dbReference type="EMBL" id="VEN58148.1"/>
    </source>
</evidence>
<dbReference type="GO" id="GO:0016624">
    <property type="term" value="F:oxidoreductase activity, acting on the aldehyde or oxo group of donors, disulfide as acceptor"/>
    <property type="evidence" value="ECO:0007669"/>
    <property type="project" value="InterPro"/>
</dbReference>
<dbReference type="InterPro" id="IPR029061">
    <property type="entry name" value="THDP-binding"/>
</dbReference>
<keyword evidence="3" id="KW-0560">Oxidoreductase</keyword>
<reference evidence="5 6" key="1">
    <citation type="submission" date="2019-01" db="EMBL/GenBank/DDBJ databases">
        <authorList>
            <person name="Sayadi A."/>
        </authorList>
    </citation>
    <scope>NUCLEOTIDE SEQUENCE [LARGE SCALE GENOMIC DNA]</scope>
</reference>
<dbReference type="PANTHER" id="PTHR23152">
    <property type="entry name" value="2-OXOGLUTARATE DEHYDROGENASE"/>
    <property type="match status" value="1"/>
</dbReference>
<organism evidence="5 6">
    <name type="scientific">Callosobruchus maculatus</name>
    <name type="common">Southern cowpea weevil</name>
    <name type="synonym">Pulse bruchid</name>
    <dbReference type="NCBI Taxonomy" id="64391"/>
    <lineage>
        <taxon>Eukaryota</taxon>
        <taxon>Metazoa</taxon>
        <taxon>Ecdysozoa</taxon>
        <taxon>Arthropoda</taxon>
        <taxon>Hexapoda</taxon>
        <taxon>Insecta</taxon>
        <taxon>Pterygota</taxon>
        <taxon>Neoptera</taxon>
        <taxon>Endopterygota</taxon>
        <taxon>Coleoptera</taxon>
        <taxon>Polyphaga</taxon>
        <taxon>Cucujiformia</taxon>
        <taxon>Chrysomeloidea</taxon>
        <taxon>Chrysomelidae</taxon>
        <taxon>Bruchinae</taxon>
        <taxon>Bruchini</taxon>
        <taxon>Callosobruchus</taxon>
    </lineage>
</organism>
<protein>
    <recommendedName>
        <fullName evidence="7">Dehydrogenase E1 component domain-containing protein</fullName>
    </recommendedName>
</protein>
<dbReference type="Proteomes" id="UP000410492">
    <property type="component" value="Unassembled WGS sequence"/>
</dbReference>
<keyword evidence="4" id="KW-0786">Thiamine pyrophosphate</keyword>
<name>A0A653DDT0_CALMS</name>
<accession>A0A653DDT0</accession>
<evidence type="ECO:0000313" key="6">
    <source>
        <dbReference type="Proteomes" id="UP000410492"/>
    </source>
</evidence>
<evidence type="ECO:0000256" key="1">
    <source>
        <dbReference type="ARBA" id="ARBA00001964"/>
    </source>
</evidence>
<gene>
    <name evidence="5" type="ORF">CALMAC_LOCUS16575</name>
</gene>
<dbReference type="Gene3D" id="3.40.50.970">
    <property type="match status" value="1"/>
</dbReference>
<comment type="cofactor">
    <cofactor evidence="1">
        <name>thiamine diphosphate</name>
        <dbReference type="ChEBI" id="CHEBI:58937"/>
    </cofactor>
</comment>
<comment type="similarity">
    <text evidence="2">Belongs to the alpha-ketoglutarate dehydrogenase family.</text>
</comment>
<proteinExistence type="inferred from homology"/>
<sequence length="136" mass="15018">MFPLLLLCGQDNLEQLVMAMPHRGRLNLLTGIFNFSPARMFSKIKGNPDFPAKYVASGDVLSHLIASTNLKYGDKSVHLSLLYNPSHLEAVNPVSMGKTRAKQMLSADGDYGPNNEFSDKILNIQLCQVKVLIKNA</sequence>
<dbReference type="OrthoDB" id="413077at2759"/>
<evidence type="ECO:0000256" key="3">
    <source>
        <dbReference type="ARBA" id="ARBA00023002"/>
    </source>
</evidence>
<evidence type="ECO:0000256" key="4">
    <source>
        <dbReference type="ARBA" id="ARBA00023052"/>
    </source>
</evidence>
<dbReference type="PANTHER" id="PTHR23152:SF4">
    <property type="entry name" value="2-OXOADIPATE DEHYDROGENASE COMPLEX COMPONENT E1"/>
    <property type="match status" value="1"/>
</dbReference>
<dbReference type="AlphaFoldDB" id="A0A653DDT0"/>
<dbReference type="InterPro" id="IPR011603">
    <property type="entry name" value="2oxoglutarate_DH_E1"/>
</dbReference>